<dbReference type="InterPro" id="IPR006477">
    <property type="entry name" value="Yir_bir_cir"/>
</dbReference>
<gene>
    <name evidence="2" type="ORF">YYC_05068</name>
</gene>
<sequence>MILLKLRIYLTKDNWYVKSLITFILIHSFCDVINLMDRGLVFDRNSKNYTFIGSHTNIYCPDDNCDNDDKKISSAFIAFLDFFNGTGIDENLDSDKIAEYAILWLGHKLNQKTQNGTNKLNEFYTNHVVTNSHYNKEINDDSKVKKDVIYKKIESMNIGIKDISNFYEVFKLLCKMGDELNKNKGQCNKCLENAGEFYKKYEKLKNALDINKGTSYFQLWLSLSKDYDKFKERYKTIVCNDIKFFETCSRSSVTESPVTNCPVTNCPVKECPVKECPVKECPVTESPVTKNTLITIAIIFVAASILLGVSYKYSLFGFRKRSQKQHLREKLKK</sequence>
<organism evidence="2 3">
    <name type="scientific">Plasmodium yoelii 17X</name>
    <dbReference type="NCBI Taxonomy" id="1323249"/>
    <lineage>
        <taxon>Eukaryota</taxon>
        <taxon>Sar</taxon>
        <taxon>Alveolata</taxon>
        <taxon>Apicomplexa</taxon>
        <taxon>Aconoidasida</taxon>
        <taxon>Haemosporida</taxon>
        <taxon>Plasmodiidae</taxon>
        <taxon>Plasmodium</taxon>
        <taxon>Plasmodium (Vinckeia)</taxon>
    </lineage>
</organism>
<evidence type="ECO:0000313" key="2">
    <source>
        <dbReference type="EMBL" id="ETB57272.1"/>
    </source>
</evidence>
<dbReference type="OrthoDB" id="534666at2759"/>
<dbReference type="Proteomes" id="UP000018538">
    <property type="component" value="Unassembled WGS sequence"/>
</dbReference>
<keyword evidence="1" id="KW-1133">Transmembrane helix</keyword>
<protein>
    <submittedName>
        <fullName evidence="2">Uncharacterized protein</fullName>
    </submittedName>
</protein>
<keyword evidence="1" id="KW-0812">Transmembrane</keyword>
<name>V7PEV0_PLAYE</name>
<proteinExistence type="predicted"/>
<evidence type="ECO:0000313" key="3">
    <source>
        <dbReference type="Proteomes" id="UP000018538"/>
    </source>
</evidence>
<dbReference type="Pfam" id="PF06022">
    <property type="entry name" value="Cir_Bir_Yir"/>
    <property type="match status" value="1"/>
</dbReference>
<dbReference type="AlphaFoldDB" id="V7PEV0"/>
<evidence type="ECO:0000256" key="1">
    <source>
        <dbReference type="SAM" id="Phobius"/>
    </source>
</evidence>
<dbReference type="EMBL" id="KI635808">
    <property type="protein sequence ID" value="ETB57272.1"/>
    <property type="molecule type" value="Genomic_DNA"/>
</dbReference>
<keyword evidence="1" id="KW-0472">Membrane</keyword>
<reference evidence="2 3" key="1">
    <citation type="submission" date="2013-11" db="EMBL/GenBank/DDBJ databases">
        <title>The Genome Sequence of Plasmodium yoelii 17X.</title>
        <authorList>
            <consortium name="The Broad Institute Genomics Platform"/>
            <consortium name="The Broad Institute Genome Sequencing Center for Infectious Disease"/>
            <person name="Neafsey D."/>
            <person name="Adams J."/>
            <person name="Walker B."/>
            <person name="Young S.K."/>
            <person name="Zeng Q."/>
            <person name="Gargeya S."/>
            <person name="Fitzgerald M."/>
            <person name="Haas B."/>
            <person name="Abouelleil A."/>
            <person name="Alvarado L."/>
            <person name="Chapman S.B."/>
            <person name="Gainer-Dewar J."/>
            <person name="Goldberg J."/>
            <person name="Griggs A."/>
            <person name="Gujja S."/>
            <person name="Hansen M."/>
            <person name="Howarth C."/>
            <person name="Imamovic A."/>
            <person name="Ireland A."/>
            <person name="Larimer J."/>
            <person name="McCowan C."/>
            <person name="Murphy C."/>
            <person name="Pearson M."/>
            <person name="Poon T.W."/>
            <person name="Priest M."/>
            <person name="Roberts A."/>
            <person name="Saif S."/>
            <person name="Shea T."/>
            <person name="Sykes S."/>
            <person name="Wortman J."/>
            <person name="Nusbaum C."/>
            <person name="Birren B."/>
        </authorList>
    </citation>
    <scope>NUCLEOTIDE SEQUENCE [LARGE SCALE GENOMIC DNA]</scope>
    <source>
        <strain evidence="2 3">17X</strain>
    </source>
</reference>
<feature type="transmembrane region" description="Helical" evidence="1">
    <location>
        <begin position="292"/>
        <end position="311"/>
    </location>
</feature>
<accession>V7PEV0</accession>
<dbReference type="NCBIfam" id="TIGR01590">
    <property type="entry name" value="yir-bir-cir_Pla"/>
    <property type="match status" value="1"/>
</dbReference>
<keyword evidence="3" id="KW-1185">Reference proteome</keyword>